<organism evidence="8 9">
    <name type="scientific">Paenibacillus harenae</name>
    <dbReference type="NCBI Taxonomy" id="306543"/>
    <lineage>
        <taxon>Bacteria</taxon>
        <taxon>Bacillati</taxon>
        <taxon>Bacillota</taxon>
        <taxon>Bacilli</taxon>
        <taxon>Bacillales</taxon>
        <taxon>Paenibacillaceae</taxon>
        <taxon>Paenibacillus</taxon>
    </lineage>
</organism>
<evidence type="ECO:0000256" key="6">
    <source>
        <dbReference type="ARBA" id="ARBA00023136"/>
    </source>
</evidence>
<dbReference type="InterPro" id="IPR032808">
    <property type="entry name" value="DoxX"/>
</dbReference>
<keyword evidence="6 7" id="KW-0472">Membrane</keyword>
<keyword evidence="9" id="KW-1185">Reference proteome</keyword>
<gene>
    <name evidence="8" type="ORF">J2T15_004845</name>
</gene>
<evidence type="ECO:0000313" key="8">
    <source>
        <dbReference type="EMBL" id="MDQ0115387.1"/>
    </source>
</evidence>
<keyword evidence="4 7" id="KW-0812">Transmembrane</keyword>
<reference evidence="8 9" key="1">
    <citation type="submission" date="2023-07" db="EMBL/GenBank/DDBJ databases">
        <title>Sorghum-associated microbial communities from plants grown in Nebraska, USA.</title>
        <authorList>
            <person name="Schachtman D."/>
        </authorList>
    </citation>
    <scope>NUCLEOTIDE SEQUENCE [LARGE SCALE GENOMIC DNA]</scope>
    <source>
        <strain evidence="8 9">CC482</strain>
    </source>
</reference>
<evidence type="ECO:0000313" key="9">
    <source>
        <dbReference type="Proteomes" id="UP001229346"/>
    </source>
</evidence>
<feature type="transmembrane region" description="Helical" evidence="7">
    <location>
        <begin position="6"/>
        <end position="26"/>
    </location>
</feature>
<evidence type="ECO:0000256" key="7">
    <source>
        <dbReference type="SAM" id="Phobius"/>
    </source>
</evidence>
<dbReference type="Pfam" id="PF07681">
    <property type="entry name" value="DoxX"/>
    <property type="match status" value="1"/>
</dbReference>
<evidence type="ECO:0000256" key="2">
    <source>
        <dbReference type="ARBA" id="ARBA00006679"/>
    </source>
</evidence>
<accession>A0ABT9U6X1</accession>
<proteinExistence type="inferred from homology"/>
<evidence type="ECO:0000256" key="5">
    <source>
        <dbReference type="ARBA" id="ARBA00022989"/>
    </source>
</evidence>
<keyword evidence="3" id="KW-1003">Cell membrane</keyword>
<evidence type="ECO:0000256" key="3">
    <source>
        <dbReference type="ARBA" id="ARBA00022475"/>
    </source>
</evidence>
<evidence type="ECO:0000256" key="1">
    <source>
        <dbReference type="ARBA" id="ARBA00004651"/>
    </source>
</evidence>
<dbReference type="EMBL" id="JAUSSU010000010">
    <property type="protein sequence ID" value="MDQ0115387.1"/>
    <property type="molecule type" value="Genomic_DNA"/>
</dbReference>
<comment type="similarity">
    <text evidence="2">Belongs to the DoxX family.</text>
</comment>
<name>A0ABT9U6X1_PAEHA</name>
<feature type="transmembrane region" description="Helical" evidence="7">
    <location>
        <begin position="61"/>
        <end position="88"/>
    </location>
</feature>
<dbReference type="RefSeq" id="WP_307206973.1">
    <property type="nucleotide sequence ID" value="NZ_JAUSSU010000010.1"/>
</dbReference>
<sequence>MLDTGLLIIRVIIGLLMVGHGAQKLFGMFGGYGIKGTAGWLESIGMKPGVLMAVGAGAAELIGGALFAAGFVTWLGAVLLIGTMLVAIVKVHGANGLWSTSNGYEYNLVLIAVLLGVALTGAGDYSIDALIQ</sequence>
<feature type="transmembrane region" description="Helical" evidence="7">
    <location>
        <begin position="108"/>
        <end position="127"/>
    </location>
</feature>
<dbReference type="InterPro" id="IPR051907">
    <property type="entry name" value="DoxX-like_oxidoreductase"/>
</dbReference>
<comment type="caution">
    <text evidence="8">The sequence shown here is derived from an EMBL/GenBank/DDBJ whole genome shotgun (WGS) entry which is preliminary data.</text>
</comment>
<dbReference type="Proteomes" id="UP001229346">
    <property type="component" value="Unassembled WGS sequence"/>
</dbReference>
<evidence type="ECO:0000256" key="4">
    <source>
        <dbReference type="ARBA" id="ARBA00022692"/>
    </source>
</evidence>
<dbReference type="PANTHER" id="PTHR33452:SF10">
    <property type="entry name" value="OXIDOREDUCTASE MHQP-RELATED"/>
    <property type="match status" value="1"/>
</dbReference>
<comment type="subcellular location">
    <subcellularLocation>
        <location evidence="1">Cell membrane</location>
        <topology evidence="1">Multi-pass membrane protein</topology>
    </subcellularLocation>
</comment>
<protein>
    <submittedName>
        <fullName evidence="8">Oxidoreductase</fullName>
    </submittedName>
</protein>
<dbReference type="PANTHER" id="PTHR33452">
    <property type="entry name" value="OXIDOREDUCTASE CATD-RELATED"/>
    <property type="match status" value="1"/>
</dbReference>
<keyword evidence="5 7" id="KW-1133">Transmembrane helix</keyword>